<evidence type="ECO:0000259" key="5">
    <source>
        <dbReference type="PROSITE" id="PS50075"/>
    </source>
</evidence>
<dbReference type="InterPro" id="IPR020806">
    <property type="entry name" value="PKS_PP-bd"/>
</dbReference>
<dbReference type="Pfam" id="PF08659">
    <property type="entry name" value="KR"/>
    <property type="match status" value="1"/>
</dbReference>
<dbReference type="Pfam" id="PF16197">
    <property type="entry name" value="KAsynt_C_assoc"/>
    <property type="match status" value="1"/>
</dbReference>
<dbReference type="InterPro" id="IPR014043">
    <property type="entry name" value="Acyl_transferase_dom"/>
</dbReference>
<dbReference type="SMART" id="SM00826">
    <property type="entry name" value="PKS_DH"/>
    <property type="match status" value="1"/>
</dbReference>
<dbReference type="Pfam" id="PF00698">
    <property type="entry name" value="Acyl_transf_1"/>
    <property type="match status" value="1"/>
</dbReference>
<evidence type="ECO:0000313" key="8">
    <source>
        <dbReference type="EMBL" id="NYZ22959.1"/>
    </source>
</evidence>
<dbReference type="InterPro" id="IPR032821">
    <property type="entry name" value="PKS_assoc"/>
</dbReference>
<dbReference type="InterPro" id="IPR036291">
    <property type="entry name" value="NAD(P)-bd_dom_sf"/>
</dbReference>
<dbReference type="InterPro" id="IPR020807">
    <property type="entry name" value="PKS_DH"/>
</dbReference>
<dbReference type="InterPro" id="IPR013968">
    <property type="entry name" value="PKS_KR"/>
</dbReference>
<dbReference type="InterPro" id="IPR016036">
    <property type="entry name" value="Malonyl_transacylase_ACP-bd"/>
</dbReference>
<feature type="active site" description="Proton acceptor; for dehydratase activity" evidence="4">
    <location>
        <position position="926"/>
    </location>
</feature>
<dbReference type="InterPro" id="IPR009081">
    <property type="entry name" value="PP-bd_ACP"/>
</dbReference>
<feature type="domain" description="Ketosynthase family 3 (KS3)" evidence="6">
    <location>
        <begin position="1"/>
        <end position="430"/>
    </location>
</feature>
<dbReference type="InterPro" id="IPR020841">
    <property type="entry name" value="PKS_Beta-ketoAc_synthase_dom"/>
</dbReference>
<evidence type="ECO:0000256" key="1">
    <source>
        <dbReference type="ARBA" id="ARBA00022450"/>
    </source>
</evidence>
<dbReference type="RefSeq" id="WP_180284737.1">
    <property type="nucleotide sequence ID" value="NZ_JABFDB010000023.1"/>
</dbReference>
<dbReference type="Gene3D" id="3.40.50.720">
    <property type="entry name" value="NAD(P)-binding Rossmann-like Domain"/>
    <property type="match status" value="1"/>
</dbReference>
<feature type="active site" description="Proton donor; for dehydratase activity" evidence="4">
    <location>
        <position position="1081"/>
    </location>
</feature>
<dbReference type="SMART" id="SM00825">
    <property type="entry name" value="PKS_KS"/>
    <property type="match status" value="1"/>
</dbReference>
<keyword evidence="3" id="KW-0808">Transferase</keyword>
<feature type="region of interest" description="N-terminal hotdog fold" evidence="4">
    <location>
        <begin position="897"/>
        <end position="1012"/>
    </location>
</feature>
<dbReference type="InterPro" id="IPR014031">
    <property type="entry name" value="Ketoacyl_synth_C"/>
</dbReference>
<dbReference type="PROSITE" id="PS52019">
    <property type="entry name" value="PKS_MFAS_DH"/>
    <property type="match status" value="1"/>
</dbReference>
<dbReference type="InterPro" id="IPR018201">
    <property type="entry name" value="Ketoacyl_synth_AS"/>
</dbReference>
<dbReference type="InterPro" id="IPR049551">
    <property type="entry name" value="PKS_DH_C"/>
</dbReference>
<dbReference type="SMART" id="SM00823">
    <property type="entry name" value="PKS_PP"/>
    <property type="match status" value="1"/>
</dbReference>
<keyword evidence="1" id="KW-0596">Phosphopantetheine</keyword>
<dbReference type="EMBL" id="JABFDB010000023">
    <property type="protein sequence ID" value="NYZ22959.1"/>
    <property type="molecule type" value="Genomic_DNA"/>
</dbReference>
<organism evidence="8 9">
    <name type="scientific">Azospirillum oleiclasticum</name>
    <dbReference type="NCBI Taxonomy" id="2735135"/>
    <lineage>
        <taxon>Bacteria</taxon>
        <taxon>Pseudomonadati</taxon>
        <taxon>Pseudomonadota</taxon>
        <taxon>Alphaproteobacteria</taxon>
        <taxon>Rhodospirillales</taxon>
        <taxon>Azospirillaceae</taxon>
        <taxon>Azospirillum</taxon>
    </lineage>
</organism>
<dbReference type="Pfam" id="PF14765">
    <property type="entry name" value="PS-DH"/>
    <property type="match status" value="1"/>
</dbReference>
<dbReference type="PROSITE" id="PS52004">
    <property type="entry name" value="KS3_2"/>
    <property type="match status" value="1"/>
</dbReference>
<dbReference type="SUPFAM" id="SSF55048">
    <property type="entry name" value="Probable ACP-binding domain of malonyl-CoA ACP transacylase"/>
    <property type="match status" value="1"/>
</dbReference>
<dbReference type="InterPro" id="IPR036736">
    <property type="entry name" value="ACP-like_sf"/>
</dbReference>
<dbReference type="Pfam" id="PF21089">
    <property type="entry name" value="PKS_DH_N"/>
    <property type="match status" value="1"/>
</dbReference>
<keyword evidence="9" id="KW-1185">Reference proteome</keyword>
<evidence type="ECO:0000259" key="7">
    <source>
        <dbReference type="PROSITE" id="PS52019"/>
    </source>
</evidence>
<dbReference type="PANTHER" id="PTHR43775">
    <property type="entry name" value="FATTY ACID SYNTHASE"/>
    <property type="match status" value="1"/>
</dbReference>
<dbReference type="SMART" id="SM00822">
    <property type="entry name" value="PKS_KR"/>
    <property type="match status" value="1"/>
</dbReference>
<dbReference type="CDD" id="cd00833">
    <property type="entry name" value="PKS"/>
    <property type="match status" value="1"/>
</dbReference>
<dbReference type="Gene3D" id="1.10.1200.10">
    <property type="entry name" value="ACP-like"/>
    <property type="match status" value="1"/>
</dbReference>
<dbReference type="SUPFAM" id="SSF51735">
    <property type="entry name" value="NAD(P)-binding Rossmann-fold domains"/>
    <property type="match status" value="2"/>
</dbReference>
<keyword evidence="2" id="KW-0597">Phosphoprotein</keyword>
<dbReference type="InterPro" id="IPR016035">
    <property type="entry name" value="Acyl_Trfase/lysoPLipase"/>
</dbReference>
<dbReference type="InterPro" id="IPR016039">
    <property type="entry name" value="Thiolase-like"/>
</dbReference>
<dbReference type="GO" id="GO:0016746">
    <property type="term" value="F:acyltransferase activity"/>
    <property type="evidence" value="ECO:0007669"/>
    <property type="project" value="UniProtKB-KW"/>
</dbReference>
<accession>A0ABX2TFL6</accession>
<feature type="region of interest" description="C-terminal hotdog fold" evidence="4">
    <location>
        <begin position="1025"/>
        <end position="1171"/>
    </location>
</feature>
<proteinExistence type="predicted"/>
<dbReference type="InterPro" id="IPR042104">
    <property type="entry name" value="PKS_dehydratase_sf"/>
</dbReference>
<dbReference type="InterPro" id="IPR014030">
    <property type="entry name" value="Ketoacyl_synth_N"/>
</dbReference>
<dbReference type="PANTHER" id="PTHR43775:SF37">
    <property type="entry name" value="SI:DKEY-61P9.11"/>
    <property type="match status" value="1"/>
</dbReference>
<dbReference type="Gene3D" id="3.30.70.3290">
    <property type="match status" value="1"/>
</dbReference>
<comment type="caution">
    <text evidence="8">The sequence shown here is derived from an EMBL/GenBank/DDBJ whole genome shotgun (WGS) entry which is preliminary data.</text>
</comment>
<feature type="domain" description="PKS/mFAS DH" evidence="7">
    <location>
        <begin position="897"/>
        <end position="1171"/>
    </location>
</feature>
<dbReference type="InterPro" id="IPR057326">
    <property type="entry name" value="KR_dom"/>
</dbReference>
<dbReference type="PROSITE" id="PS50075">
    <property type="entry name" value="CARRIER"/>
    <property type="match status" value="1"/>
</dbReference>
<evidence type="ECO:0000256" key="4">
    <source>
        <dbReference type="PROSITE-ProRule" id="PRU01363"/>
    </source>
</evidence>
<name>A0ABX2TFL6_9PROT</name>
<evidence type="ECO:0000259" key="6">
    <source>
        <dbReference type="PROSITE" id="PS52004"/>
    </source>
</evidence>
<evidence type="ECO:0000256" key="2">
    <source>
        <dbReference type="ARBA" id="ARBA00022553"/>
    </source>
</evidence>
<dbReference type="SUPFAM" id="SSF52151">
    <property type="entry name" value="FabD/lysophospholipase-like"/>
    <property type="match status" value="1"/>
</dbReference>
<dbReference type="Pfam" id="PF02801">
    <property type="entry name" value="Ketoacyl-synt_C"/>
    <property type="match status" value="1"/>
</dbReference>
<dbReference type="SUPFAM" id="SSF47336">
    <property type="entry name" value="ACP-like"/>
    <property type="match status" value="1"/>
</dbReference>
<feature type="domain" description="Carrier" evidence="5">
    <location>
        <begin position="1666"/>
        <end position="1739"/>
    </location>
</feature>
<evidence type="ECO:0000313" key="9">
    <source>
        <dbReference type="Proteomes" id="UP000584642"/>
    </source>
</evidence>
<keyword evidence="8" id="KW-0012">Acyltransferase</keyword>
<dbReference type="Proteomes" id="UP000584642">
    <property type="component" value="Unassembled WGS sequence"/>
</dbReference>
<dbReference type="Gene3D" id="3.40.47.10">
    <property type="match status" value="1"/>
</dbReference>
<dbReference type="Pfam" id="PF00109">
    <property type="entry name" value="ketoacyl-synt"/>
    <property type="match status" value="1"/>
</dbReference>
<dbReference type="SMART" id="SM00827">
    <property type="entry name" value="PKS_AT"/>
    <property type="match status" value="1"/>
</dbReference>
<dbReference type="PROSITE" id="PS00606">
    <property type="entry name" value="KS3_1"/>
    <property type="match status" value="1"/>
</dbReference>
<dbReference type="Gene3D" id="3.40.366.10">
    <property type="entry name" value="Malonyl-Coenzyme A Acyl Carrier Protein, domain 2"/>
    <property type="match status" value="1"/>
</dbReference>
<sequence>MSRIAVLGLSGRFPGGAESPNALWAALEAGRDLVGEVPADRWRADAFHRPFHAMAVQPGNGLTHPSRQGGFLGDVSGFDAAFFGIAPREADAMDPAQRLLLEETWRCWEDAGLPPSRWAERPVGVFVGGFTQDYQLLQLGDSSGEAVSMHTATGVMQTLLSNRISHCFRFTGPSLTVDTACSSSLVALHLAAESLRRGECELALVGAAQLQLAPHYTAIEGMGGFLSPGGRCRAFDRRADGYVRAEAVGMILLAPLDEAVRRGWRRRAEVVATAVNHNGRVPGVTLPDPAAQIRLIGAALERAGLSPDEIGYVEAHGTGTRAGDRAEAAALGVALGRRRTHPLWIGSAKTNLGHAEAAAGLVGLIKAILCLEHRSIPPHLHWERTPDDIDLPGLGLRLPLRSQPWPQAGRFAGVNSFGFGGTNAHAIVGPAPDVGRCPTVHRHGMRPPLPIAMAGPTRAHLPLQVKAMRDHVAAGGMTDGDSFADLAAAALDRRPPHPHRLNLPAGDREALLAACDAYLREPDSTIWAQGEAVGGRRLVWVFAGMGPQWIAMGDGLTVARPVYRETLEACDAVFTRLSGVSLLEETRRAGHAGDPITTPRLAQPLTVFFQIALARLLESWGIKPDAVVGHSVGEIAAFHAAGALDLDTAITLAFHRSRLQDRLDGTGGMLVVRLGEAELHPRLAAHIGLAVAAVNSPTTITVAGSRGSLDALAKDLKVNRVPFRRMDVGVPYHSPAMDAIASEFRAAVTGLEFRAPQVPLASTVTGTAVGDLPPADFAEYWWRNLREPVAFAAAVTALANDDGAVFQEISAHPTLLGHVTECTRRPVVATLRRGTADAAAMAESLGRLDALGVGPDWSAVAPPPETPLVLPAYAWDRHPHWSEAPAMRTFRLRPLEHPLLGVRRPGPDPTWDTDLTPRPGWNWNDHRVMGRPRVPAAMFIEMFDAAWRAATGDAPVRFADLRFHRAALFEEGDAVVTTMVDLTLGVLRIQDGRSGDILASATALSALPTAGAPPLDVGEQTASWPYDWSAERYYDALRALGHDYGDSFRCIDGIRFTETSGRARLSGETVPDLRLPPVLLDGALQAMLFVEVAARTNASASLNDRVLVGVEEVTILRPIVEASFPLQVAAELVRRDEEETVGDAVLSDAQGRVLATLRGVTLHAMHAPSAFVGGRTSAEALYTPVWRPLPPVPTPAAAPPIRHWTVLADRGGCATRFADVLASIDGADIHIAHDGVPAAAEGVVIDFRALDEAADPNGEDSGRIAALAARLAATCARLAPPARLWTVTRTAFAADGPGSPLHRALWGLCRTVGGAERREIFGGIVDLPAEPPDGWCASLAALLAAPPATQLRMTPAGSWEEPGLESRSGTVAPRPRFRTDAGYLITGGFGALGSQAADHLVEGGARALVLVGRVPLPPRSAWNGPLAPALRQRIARIRALERRGVRVLALGFDVASAEGWNGFTRALEEAGFPAVRGVVHTAGDLADKALATTTAEELERVIGPKVAGLHHLLERIDVRFLDFLLLYSSIASLLPAYGQAGYAAANAYLDGFAERLRRAGVPAVSLGWGPWTEGMAGRGDMAASLRARGFLPFTPREGGQLLERVWAESAPAIYAVSADWPALARQRPGDAWLFETLTGPTLPDASDREGLLPGGLASLTPEHREAVALDYMKQLATRCLGMTGGVVTRDSVLARIGADSLMAVEMQVRIAADWGVELAISELLDQQPLHRLARRLAAG</sequence>
<dbReference type="Pfam" id="PF00550">
    <property type="entry name" value="PP-binding"/>
    <property type="match status" value="1"/>
</dbReference>
<dbReference type="InterPro" id="IPR050091">
    <property type="entry name" value="PKS_NRPS_Biosynth_Enz"/>
</dbReference>
<evidence type="ECO:0000256" key="3">
    <source>
        <dbReference type="ARBA" id="ARBA00022679"/>
    </source>
</evidence>
<reference evidence="8 9" key="1">
    <citation type="submission" date="2020-05" db="EMBL/GenBank/DDBJ databases">
        <title>Azospirillum oleiclasticum sp. nov, a nitrogen-fixing and heavy crude oil-emulsifying bacterium isolated from the crude oil of Yumen Oilfield.</title>
        <authorList>
            <person name="Wu D."/>
            <person name="Cai M."/>
            <person name="Zhang X."/>
        </authorList>
    </citation>
    <scope>NUCLEOTIDE SEQUENCE [LARGE SCALE GENOMIC DNA]</scope>
    <source>
        <strain evidence="8 9">ROY-1-1-2</strain>
    </source>
</reference>
<protein>
    <submittedName>
        <fullName evidence="8">Acyltransferase domain-containing protein</fullName>
    </submittedName>
</protein>
<dbReference type="Gene3D" id="3.10.129.110">
    <property type="entry name" value="Polyketide synthase dehydratase"/>
    <property type="match status" value="1"/>
</dbReference>
<dbReference type="InterPro" id="IPR049552">
    <property type="entry name" value="PKS_DH_N"/>
</dbReference>
<gene>
    <name evidence="8" type="ORF">HND93_24905</name>
</gene>
<dbReference type="InterPro" id="IPR049900">
    <property type="entry name" value="PKS_mFAS_DH"/>
</dbReference>
<dbReference type="InterPro" id="IPR001227">
    <property type="entry name" value="Ac_transferase_dom_sf"/>
</dbReference>
<dbReference type="SUPFAM" id="SSF53901">
    <property type="entry name" value="Thiolase-like"/>
    <property type="match status" value="1"/>
</dbReference>